<dbReference type="SMART" id="SM00490">
    <property type="entry name" value="HELICc"/>
    <property type="match status" value="1"/>
</dbReference>
<dbReference type="Pfam" id="PF00176">
    <property type="entry name" value="SNF2-rel_dom"/>
    <property type="match status" value="1"/>
</dbReference>
<proteinExistence type="predicted"/>
<dbReference type="GO" id="GO:0016787">
    <property type="term" value="F:hydrolase activity"/>
    <property type="evidence" value="ECO:0007669"/>
    <property type="project" value="UniProtKB-KW"/>
</dbReference>
<keyword evidence="4" id="KW-0067">ATP-binding</keyword>
<keyword evidence="1" id="KW-0547">Nucleotide-binding</keyword>
<keyword evidence="2" id="KW-0378">Hydrolase</keyword>
<dbReference type="PROSITE" id="PS51192">
    <property type="entry name" value="HELICASE_ATP_BIND_1"/>
    <property type="match status" value="1"/>
</dbReference>
<dbReference type="SUPFAM" id="SSF52540">
    <property type="entry name" value="P-loop containing nucleoside triphosphate hydrolases"/>
    <property type="match status" value="2"/>
</dbReference>
<dbReference type="GO" id="GO:0004386">
    <property type="term" value="F:helicase activity"/>
    <property type="evidence" value="ECO:0007669"/>
    <property type="project" value="UniProtKB-KW"/>
</dbReference>
<keyword evidence="3 7" id="KW-0347">Helicase</keyword>
<reference evidence="7 8" key="1">
    <citation type="submission" date="2019-06" db="EMBL/GenBank/DDBJ databases">
        <title>Genome sequence of Ureibacillus terrenus.</title>
        <authorList>
            <person name="Maclea K.S."/>
            <person name="Simoes M."/>
        </authorList>
    </citation>
    <scope>NUCLEOTIDE SEQUENCE [LARGE SCALE GENOMIC DNA]</scope>
    <source>
        <strain evidence="7 8">ATCC BAA-384</strain>
    </source>
</reference>
<dbReference type="InterPro" id="IPR038718">
    <property type="entry name" value="SNF2-like_sf"/>
</dbReference>
<gene>
    <name evidence="7" type="ORF">FKZ59_00250</name>
</gene>
<dbReference type="InterPro" id="IPR057342">
    <property type="entry name" value="DEXDc_RapA"/>
</dbReference>
<comment type="caution">
    <text evidence="7">The sequence shown here is derived from an EMBL/GenBank/DDBJ whole genome shotgun (WGS) entry which is preliminary data.</text>
</comment>
<dbReference type="CDD" id="cd18793">
    <property type="entry name" value="SF2_C_SNF"/>
    <property type="match status" value="1"/>
</dbReference>
<evidence type="ECO:0000313" key="8">
    <source>
        <dbReference type="Proteomes" id="UP000315753"/>
    </source>
</evidence>
<organism evidence="7 8">
    <name type="scientific">Ureibacillus terrenus</name>
    <dbReference type="NCBI Taxonomy" id="118246"/>
    <lineage>
        <taxon>Bacteria</taxon>
        <taxon>Bacillati</taxon>
        <taxon>Bacillota</taxon>
        <taxon>Bacilli</taxon>
        <taxon>Bacillales</taxon>
        <taxon>Caryophanaceae</taxon>
        <taxon>Ureibacillus</taxon>
    </lineage>
</organism>
<evidence type="ECO:0000259" key="6">
    <source>
        <dbReference type="PROSITE" id="PS51194"/>
    </source>
</evidence>
<evidence type="ECO:0000313" key="7">
    <source>
        <dbReference type="EMBL" id="TQE92172.1"/>
    </source>
</evidence>
<accession>A0A540V601</accession>
<sequence>MNMMIEKSSYWKEEFARRLEGNGPWDDWTLYKMAYEVEKDQLITDFSGLQAPKFLTNIKFLDHQIEAARTVIEKMNGKAILADEVGLGKTIEAGLILKEYILRGLVKKALILVPASLLTQWVDELNGKFFIPAIGCKKKNVPFEHYDFVVMSMDMAKRSPYREKIYGQDYDMIIIDEAHKLKNHKTQSYQFVQGLKKKFCLLLTATPIQNNIFEIFYLVSLLKPGHLGNVESFQTYFNNGKNGLKEDDYLKELVNQVMIRNRRQDTGIEWVGRHVQTIPIRFTKEEQEVYQMIQRLKERTTVFNNSFALTTVLKEMCSSKEAAYLTLEKMKEKARSQAEIDYIEEIIGKLANLEVNSKAEKAYEIIRKAKEKVIIFTEYRATQLYLQWYLYQKGIKSVLFNGKFSKNKRDWMRRLFQDVADVLIATESGGEGINLQFCHHVINFDLPWNPMKIEQRIGRVHRFGQESDVYIYNLAVQDTIEDRIIDLLGNKIDVFEKVVGELDDILTNKMEERIYRSPSFVSNFHFEDFGLEDQLGFT</sequence>
<dbReference type="InterPro" id="IPR014001">
    <property type="entry name" value="Helicase_ATP-bd"/>
</dbReference>
<dbReference type="CDD" id="cd18011">
    <property type="entry name" value="DEXDc_RapA"/>
    <property type="match status" value="1"/>
</dbReference>
<evidence type="ECO:0000256" key="4">
    <source>
        <dbReference type="ARBA" id="ARBA00022840"/>
    </source>
</evidence>
<feature type="domain" description="Helicase C-terminal" evidence="6">
    <location>
        <begin position="358"/>
        <end position="506"/>
    </location>
</feature>
<dbReference type="InterPro" id="IPR027417">
    <property type="entry name" value="P-loop_NTPase"/>
</dbReference>
<dbReference type="AlphaFoldDB" id="A0A540V601"/>
<feature type="domain" description="Helicase ATP-binding" evidence="5">
    <location>
        <begin position="70"/>
        <end position="225"/>
    </location>
</feature>
<dbReference type="PROSITE" id="PS51194">
    <property type="entry name" value="HELICASE_CTER"/>
    <property type="match status" value="1"/>
</dbReference>
<evidence type="ECO:0000256" key="2">
    <source>
        <dbReference type="ARBA" id="ARBA00022801"/>
    </source>
</evidence>
<dbReference type="InterPro" id="IPR049730">
    <property type="entry name" value="SNF2/RAD54-like_C"/>
</dbReference>
<name>A0A540V601_9BACL</name>
<dbReference type="GO" id="GO:0005524">
    <property type="term" value="F:ATP binding"/>
    <property type="evidence" value="ECO:0007669"/>
    <property type="project" value="UniProtKB-KW"/>
</dbReference>
<dbReference type="RefSeq" id="WP_141600725.1">
    <property type="nucleotide sequence ID" value="NZ_JARMSB010000004.1"/>
</dbReference>
<dbReference type="Proteomes" id="UP000315753">
    <property type="component" value="Unassembled WGS sequence"/>
</dbReference>
<dbReference type="Gene3D" id="3.40.50.300">
    <property type="entry name" value="P-loop containing nucleotide triphosphate hydrolases"/>
    <property type="match status" value="1"/>
</dbReference>
<protein>
    <submittedName>
        <fullName evidence="7">DEAD/DEAH box helicase</fullName>
    </submittedName>
</protein>
<dbReference type="Pfam" id="PF00271">
    <property type="entry name" value="Helicase_C"/>
    <property type="match status" value="1"/>
</dbReference>
<evidence type="ECO:0000259" key="5">
    <source>
        <dbReference type="PROSITE" id="PS51192"/>
    </source>
</evidence>
<dbReference type="InterPro" id="IPR001650">
    <property type="entry name" value="Helicase_C-like"/>
</dbReference>
<dbReference type="OrthoDB" id="9814088at2"/>
<evidence type="ECO:0000256" key="1">
    <source>
        <dbReference type="ARBA" id="ARBA00022741"/>
    </source>
</evidence>
<keyword evidence="8" id="KW-1185">Reference proteome</keyword>
<dbReference type="EMBL" id="VIGD01000001">
    <property type="protein sequence ID" value="TQE92172.1"/>
    <property type="molecule type" value="Genomic_DNA"/>
</dbReference>
<evidence type="ECO:0000256" key="3">
    <source>
        <dbReference type="ARBA" id="ARBA00022806"/>
    </source>
</evidence>
<dbReference type="Gene3D" id="3.40.50.10810">
    <property type="entry name" value="Tandem AAA-ATPase domain"/>
    <property type="match status" value="1"/>
</dbReference>
<dbReference type="InterPro" id="IPR000330">
    <property type="entry name" value="SNF2_N"/>
</dbReference>
<dbReference type="SMART" id="SM00487">
    <property type="entry name" value="DEXDc"/>
    <property type="match status" value="1"/>
</dbReference>
<dbReference type="PANTHER" id="PTHR10799">
    <property type="entry name" value="SNF2/RAD54 HELICASE FAMILY"/>
    <property type="match status" value="1"/>
</dbReference>